<reference evidence="3 4" key="1">
    <citation type="submission" date="2020-10" db="EMBL/GenBank/DDBJ databases">
        <title>Mucilaginibacter mali sp. nov., isolated from rhizosphere soil of apple orchard.</title>
        <authorList>
            <person name="Lee J.-S."/>
            <person name="Kim H.S."/>
            <person name="Kim J.-S."/>
        </authorList>
    </citation>
    <scope>NUCLEOTIDE SEQUENCE [LARGE SCALE GENOMIC DNA]</scope>
    <source>
        <strain evidence="3 4">KCTC 23157</strain>
    </source>
</reference>
<dbReference type="InterPro" id="IPR003777">
    <property type="entry name" value="XdhC_CoxI"/>
</dbReference>
<proteinExistence type="predicted"/>
<accession>A0ABR9XIY6</accession>
<dbReference type="EMBL" id="JADFFM010000002">
    <property type="protein sequence ID" value="MBE9667334.1"/>
    <property type="molecule type" value="Genomic_DNA"/>
</dbReference>
<dbReference type="Gene3D" id="3.40.50.720">
    <property type="entry name" value="NAD(P)-binding Rossmann-like Domain"/>
    <property type="match status" value="1"/>
</dbReference>
<comment type="caution">
    <text evidence="3">The sequence shown here is derived from an EMBL/GenBank/DDBJ whole genome shotgun (WGS) entry which is preliminary data.</text>
</comment>
<evidence type="ECO:0000313" key="3">
    <source>
        <dbReference type="EMBL" id="MBE9667334.1"/>
    </source>
</evidence>
<dbReference type="Pfam" id="PF02625">
    <property type="entry name" value="XdhC_CoxI"/>
    <property type="match status" value="1"/>
</dbReference>
<evidence type="ECO:0000313" key="4">
    <source>
        <dbReference type="Proteomes" id="UP000632774"/>
    </source>
</evidence>
<dbReference type="InterPro" id="IPR027051">
    <property type="entry name" value="XdhC_Rossmann_dom"/>
</dbReference>
<dbReference type="Pfam" id="PF13478">
    <property type="entry name" value="XdhC_C"/>
    <property type="match status" value="1"/>
</dbReference>
<evidence type="ECO:0000259" key="1">
    <source>
        <dbReference type="Pfam" id="PF02625"/>
    </source>
</evidence>
<sequence>MSELQRLLAAYDTERRLVNPCALATVVEVNGSAYRRPGARMLVTNEGQLTGTVSGGCLEGDARRRAQQVILRGKPEIIVYDSTDIEDDLENGAQLGCQGEVSILMEPINFNDAYNPLELLRETFQLQQASVLATVLKSTSTTIAAPAERVLLLKDGSVKPGQMNPDFVKQQVLPDMHEILAVCSSVVHDYEYAGQSIRLFLELIKPAPILTIYGAGNDAQPLCRMAKSLGWRIMIMDGRPLLATSTRFPEAEKVTVARVGEMDKFVNTQGFAVLMSHNYYYDLAALEALSQQQKIAYIGILGPRKKTDRMLNELEQKGIDTATLNNRIHSPIGLDIGGENPEEIALSIMAELQAVRNGFKGGFLRDVDAPIHNRNPIINILSNG</sequence>
<feature type="domain" description="XdhC- CoxI" evidence="1">
    <location>
        <begin position="19"/>
        <end position="81"/>
    </location>
</feature>
<dbReference type="PANTHER" id="PTHR30388:SF6">
    <property type="entry name" value="XANTHINE DEHYDROGENASE SUBUNIT A-RELATED"/>
    <property type="match status" value="1"/>
</dbReference>
<protein>
    <submittedName>
        <fullName evidence="3">XdhC family protein</fullName>
    </submittedName>
</protein>
<dbReference type="InterPro" id="IPR052698">
    <property type="entry name" value="MoCofactor_Util/Proc"/>
</dbReference>
<dbReference type="PANTHER" id="PTHR30388">
    <property type="entry name" value="ALDEHYDE OXIDOREDUCTASE MOLYBDENUM COFACTOR ASSEMBLY PROTEIN"/>
    <property type="match status" value="1"/>
</dbReference>
<evidence type="ECO:0000259" key="2">
    <source>
        <dbReference type="Pfam" id="PF13478"/>
    </source>
</evidence>
<dbReference type="RefSeq" id="WP_194106806.1">
    <property type="nucleotide sequence ID" value="NZ_JADFFM010000002.1"/>
</dbReference>
<name>A0ABR9XIY6_9SPHI</name>
<dbReference type="Proteomes" id="UP000632774">
    <property type="component" value="Unassembled WGS sequence"/>
</dbReference>
<feature type="domain" description="XdhC Rossmann" evidence="2">
    <location>
        <begin position="210"/>
        <end position="352"/>
    </location>
</feature>
<keyword evidence="4" id="KW-1185">Reference proteome</keyword>
<organism evidence="3 4">
    <name type="scientific">Mucilaginibacter boryungensis</name>
    <dbReference type="NCBI Taxonomy" id="768480"/>
    <lineage>
        <taxon>Bacteria</taxon>
        <taxon>Pseudomonadati</taxon>
        <taxon>Bacteroidota</taxon>
        <taxon>Sphingobacteriia</taxon>
        <taxon>Sphingobacteriales</taxon>
        <taxon>Sphingobacteriaceae</taxon>
        <taxon>Mucilaginibacter</taxon>
    </lineage>
</organism>
<gene>
    <name evidence="3" type="ORF">IRJ18_13260</name>
</gene>